<dbReference type="RefSeq" id="WP_166204386.1">
    <property type="nucleotide sequence ID" value="NZ_CP088285.1"/>
</dbReference>
<accession>A0A973W0N1</accession>
<gene>
    <name evidence="1" type="ORF">HAP48_018810</name>
</gene>
<protein>
    <submittedName>
        <fullName evidence="1">Uncharacterized protein</fullName>
    </submittedName>
</protein>
<sequence>MAAFEHGPVPYGDDGKKVRGVVAKCGAPRCLTEISLPVNNQMAGAKGMDNVVEWQFIARKLQAKGWHVGKSATAHRCPDCFRKAKFAAIQKAREGSEMVSKQEPTPVQVVDNTREMDRDDMRLIYGKLNDVYLSDKVGYGQGWTDERVSIDLGVPRAWVRQVREKFFGDEKSNEDIRALIKEGNNVLAQVREFAPELRRLIGIADKIERQLLELEKVLK</sequence>
<organism evidence="1">
    <name type="scientific">Bradyrhizobium septentrionale</name>
    <dbReference type="NCBI Taxonomy" id="1404411"/>
    <lineage>
        <taxon>Bacteria</taxon>
        <taxon>Pseudomonadati</taxon>
        <taxon>Pseudomonadota</taxon>
        <taxon>Alphaproteobacteria</taxon>
        <taxon>Hyphomicrobiales</taxon>
        <taxon>Nitrobacteraceae</taxon>
        <taxon>Bradyrhizobium</taxon>
    </lineage>
</organism>
<proteinExistence type="predicted"/>
<dbReference type="EMBL" id="JAAOLE020000001">
    <property type="protein sequence ID" value="NVI44965.1"/>
    <property type="molecule type" value="Genomic_DNA"/>
</dbReference>
<evidence type="ECO:0000313" key="1">
    <source>
        <dbReference type="EMBL" id="NVI44965.1"/>
    </source>
</evidence>
<comment type="caution">
    <text evidence="1">The sequence shown here is derived from an EMBL/GenBank/DDBJ whole genome shotgun (WGS) entry which is preliminary data.</text>
</comment>
<dbReference type="AlphaFoldDB" id="A0A973W0N1"/>
<name>A0A973W0N1_9BRAD</name>
<reference evidence="1" key="1">
    <citation type="submission" date="2020-06" db="EMBL/GenBank/DDBJ databases">
        <title>Whole Genome Sequence of Bradyrhizobium sp. Strain 1S1.</title>
        <authorList>
            <person name="Bromfield E.S.P."/>
            <person name="Cloutier S."/>
        </authorList>
    </citation>
    <scope>NUCLEOTIDE SEQUENCE [LARGE SCALE GENOMIC DNA]</scope>
    <source>
        <strain evidence="1">1S1</strain>
    </source>
</reference>